<feature type="signal peptide" evidence="1">
    <location>
        <begin position="1"/>
        <end position="22"/>
    </location>
</feature>
<gene>
    <name evidence="2" type="ORF">NPA09_03325</name>
</gene>
<proteinExistence type="predicted"/>
<feature type="chain" id="PRO_5046682670" evidence="1">
    <location>
        <begin position="23"/>
        <end position="429"/>
    </location>
</feature>
<dbReference type="EMBL" id="CP101808">
    <property type="protein sequence ID" value="UUD36903.1"/>
    <property type="molecule type" value="Genomic_DNA"/>
</dbReference>
<evidence type="ECO:0000313" key="2">
    <source>
        <dbReference type="EMBL" id="UUD36903.1"/>
    </source>
</evidence>
<dbReference type="PROSITE" id="PS51257">
    <property type="entry name" value="PROKAR_LIPOPROTEIN"/>
    <property type="match status" value="1"/>
</dbReference>
<sequence>MNKKLILTGAALVSSAALPVAAISCGTQDSSDAVALKMNGYSDAMNKVAAGDITLAGVWGDARYMAGENAKDLIAIGATRTIANDGVQARSNLKKGDLEAIQEILIEAIKNSKEKDANGAYKYPDLTYTDKDGKAQPIFKIYSHDAYSKVGENSKIFYSSKGENKPAFSVKPEEGNEYFEKAGTKYQMKAGAAEFKIQFIPSNDPALVQQATANLQKYLNGIGFTNIKVTVSADYNAAANALKNKSIDVAFLPVNAWAKEAGDASFILVAGRGVQIIDPYKAVDNTAEAQFEDEQILIDAHNNYLEFNKAAGKGALYINDDPSKNPAAVATGYPEDLKKHVDKLANEASMPTTGFYRSYIIARKDSEIAKLVLKALKEQGTNWKLPWADVKHLVKYGYTSTTSSASYNYVEEWMQRHFEGFANLASLIK</sequence>
<protein>
    <submittedName>
        <fullName evidence="2">PhnD/SsuA/transferrin family substrate-binding protein</fullName>
    </submittedName>
</protein>
<dbReference type="Proteomes" id="UP001059576">
    <property type="component" value="Chromosome"/>
</dbReference>
<evidence type="ECO:0000313" key="3">
    <source>
        <dbReference type="Proteomes" id="UP001059576"/>
    </source>
</evidence>
<reference evidence="2" key="1">
    <citation type="submission" date="2022-07" db="EMBL/GenBank/DDBJ databases">
        <title>Complete genome of Mycoplasma equigenitalium type strain T37.</title>
        <authorList>
            <person name="Spergser J."/>
        </authorList>
    </citation>
    <scope>NUCLEOTIDE SEQUENCE</scope>
    <source>
        <strain evidence="2">T37</strain>
    </source>
</reference>
<keyword evidence="3" id="KW-1185">Reference proteome</keyword>
<accession>A0ABY5J2A2</accession>
<organism evidence="2 3">
    <name type="scientific">Mycoplasmopsis equigenitalium</name>
    <dbReference type="NCBI Taxonomy" id="114883"/>
    <lineage>
        <taxon>Bacteria</taxon>
        <taxon>Bacillati</taxon>
        <taxon>Mycoplasmatota</taxon>
        <taxon>Mycoplasmoidales</taxon>
        <taxon>Metamycoplasmataceae</taxon>
        <taxon>Mycoplasmopsis</taxon>
    </lineage>
</organism>
<dbReference type="Gene3D" id="3.40.190.10">
    <property type="entry name" value="Periplasmic binding protein-like II"/>
    <property type="match status" value="1"/>
</dbReference>
<dbReference type="RefSeq" id="WP_129722850.1">
    <property type="nucleotide sequence ID" value="NZ_CP101808.1"/>
</dbReference>
<keyword evidence="1" id="KW-0732">Signal</keyword>
<name>A0ABY5J2A2_9BACT</name>
<evidence type="ECO:0000256" key="1">
    <source>
        <dbReference type="SAM" id="SignalP"/>
    </source>
</evidence>